<evidence type="ECO:0000313" key="2">
    <source>
        <dbReference type="EMBL" id="SHE58026.1"/>
    </source>
</evidence>
<reference evidence="3" key="1">
    <citation type="submission" date="2016-11" db="EMBL/GenBank/DDBJ databases">
        <authorList>
            <person name="Varghese N."/>
            <person name="Submissions S."/>
        </authorList>
    </citation>
    <scope>NUCLEOTIDE SEQUENCE [LARGE SCALE GENOMIC DNA]</scope>
    <source>
        <strain evidence="3">DSM 11792</strain>
    </source>
</reference>
<feature type="domain" description="Flavoprotein" evidence="1">
    <location>
        <begin position="7"/>
        <end position="176"/>
    </location>
</feature>
<dbReference type="InterPro" id="IPR036551">
    <property type="entry name" value="Flavin_trans-like"/>
</dbReference>
<protein>
    <submittedName>
        <fullName evidence="2">Dipicolinate synthase subunit B</fullName>
    </submittedName>
</protein>
<dbReference type="NCBIfam" id="NF006161">
    <property type="entry name" value="PRK08305.1"/>
    <property type="match status" value="1"/>
</dbReference>
<keyword evidence="3" id="KW-1185">Reference proteome</keyword>
<evidence type="ECO:0000313" key="3">
    <source>
        <dbReference type="Proteomes" id="UP000184196"/>
    </source>
</evidence>
<dbReference type="Proteomes" id="UP000184196">
    <property type="component" value="Unassembled WGS sequence"/>
</dbReference>
<evidence type="ECO:0000259" key="1">
    <source>
        <dbReference type="Pfam" id="PF02441"/>
    </source>
</evidence>
<dbReference type="InterPro" id="IPR014214">
    <property type="entry name" value="Dipicolinic_acid_synth_B"/>
</dbReference>
<gene>
    <name evidence="2" type="ORF">SAMN02745218_00515</name>
</gene>
<dbReference type="EMBL" id="FQUW01000007">
    <property type="protein sequence ID" value="SHE58026.1"/>
    <property type="molecule type" value="Genomic_DNA"/>
</dbReference>
<name>A0A1M4UMT0_9FIRM</name>
<dbReference type="SUPFAM" id="SSF52507">
    <property type="entry name" value="Homo-oligomeric flavin-containing Cys decarboxylases, HFCD"/>
    <property type="match status" value="1"/>
</dbReference>
<dbReference type="InterPro" id="IPR003382">
    <property type="entry name" value="Flavoprotein"/>
</dbReference>
<dbReference type="Pfam" id="PF02441">
    <property type="entry name" value="Flavoprotein"/>
    <property type="match status" value="1"/>
</dbReference>
<organism evidence="2 3">
    <name type="scientific">Desulfofundulus australicus DSM 11792</name>
    <dbReference type="NCBI Taxonomy" id="1121425"/>
    <lineage>
        <taxon>Bacteria</taxon>
        <taxon>Bacillati</taxon>
        <taxon>Bacillota</taxon>
        <taxon>Clostridia</taxon>
        <taxon>Eubacteriales</taxon>
        <taxon>Peptococcaceae</taxon>
        <taxon>Desulfofundulus</taxon>
    </lineage>
</organism>
<dbReference type="GO" id="GO:0003824">
    <property type="term" value="F:catalytic activity"/>
    <property type="evidence" value="ECO:0007669"/>
    <property type="project" value="InterPro"/>
</dbReference>
<dbReference type="OrthoDB" id="9792688at2"/>
<dbReference type="NCBIfam" id="TIGR02852">
    <property type="entry name" value="spore_dpaB"/>
    <property type="match status" value="1"/>
</dbReference>
<accession>A0A1M4UMT0</accession>
<sequence>MRLKDVRVGFAVTGSHCTLDEVMVQVENIVKEGAIVYPIISTMVDSTDTRYGPAQKWKDMLEELTGRAPINSITGAEPIGPGKLLDVLVVAPCTGNTLAKLANGITDGPVLMAIKAHLRNQRPVVLAISTNDGLGMNAKNLGLLLNTKNIYLVPFGQDNPVEKPNSLKARMDLIIDTVLLALEGKQIQPVLVNVS</sequence>
<proteinExistence type="predicted"/>
<dbReference type="PIRSF" id="PIRSF001390">
    <property type="entry name" value="Dipicolinate_synth_subunit_B"/>
    <property type="match status" value="1"/>
</dbReference>
<dbReference type="Gene3D" id="3.40.50.1950">
    <property type="entry name" value="Flavin prenyltransferase-like"/>
    <property type="match status" value="1"/>
</dbReference>
<dbReference type="AlphaFoldDB" id="A0A1M4UMT0"/>
<dbReference type="RefSeq" id="WP_073162982.1">
    <property type="nucleotide sequence ID" value="NZ_FQUW01000007.1"/>
</dbReference>